<dbReference type="Proteomes" id="UP000054308">
    <property type="component" value="Unassembled WGS sequence"/>
</dbReference>
<reference evidence="1 2" key="1">
    <citation type="submission" date="2014-04" db="EMBL/GenBank/DDBJ databases">
        <title>Genome evolution of avian class.</title>
        <authorList>
            <person name="Zhang G."/>
            <person name="Li C."/>
        </authorList>
    </citation>
    <scope>NUCLEOTIDE SEQUENCE [LARGE SCALE GENOMIC DNA]</scope>
    <source>
        <strain evidence="1">BGI_N300</strain>
    </source>
</reference>
<dbReference type="EMBL" id="KL217539">
    <property type="protein sequence ID" value="KFO96294.1"/>
    <property type="molecule type" value="Genomic_DNA"/>
</dbReference>
<gene>
    <name evidence="1" type="ORF">N300_00630</name>
</gene>
<proteinExistence type="predicted"/>
<feature type="non-terminal residue" evidence="1">
    <location>
        <position position="63"/>
    </location>
</feature>
<keyword evidence="2" id="KW-1185">Reference proteome</keyword>
<dbReference type="AlphaFoldDB" id="A0A091HM61"/>
<name>A0A091HM61_CALAN</name>
<evidence type="ECO:0000313" key="1">
    <source>
        <dbReference type="EMBL" id="KFO96294.1"/>
    </source>
</evidence>
<accession>A0A091HM61</accession>
<sequence>GSRGAPTAAVLRQAEIPGQSAEFGLFGSAVDVDPADGVPFLDVIHVLQEIQVQVEAIRCLQGV</sequence>
<protein>
    <submittedName>
        <fullName evidence="1">Uncharacterized protein</fullName>
    </submittedName>
</protein>
<evidence type="ECO:0000313" key="2">
    <source>
        <dbReference type="Proteomes" id="UP000054308"/>
    </source>
</evidence>
<organism evidence="1 2">
    <name type="scientific">Calypte anna</name>
    <name type="common">Anna's hummingbird</name>
    <name type="synonym">Archilochus anna</name>
    <dbReference type="NCBI Taxonomy" id="9244"/>
    <lineage>
        <taxon>Eukaryota</taxon>
        <taxon>Metazoa</taxon>
        <taxon>Chordata</taxon>
        <taxon>Craniata</taxon>
        <taxon>Vertebrata</taxon>
        <taxon>Euteleostomi</taxon>
        <taxon>Archelosauria</taxon>
        <taxon>Archosauria</taxon>
        <taxon>Dinosauria</taxon>
        <taxon>Saurischia</taxon>
        <taxon>Theropoda</taxon>
        <taxon>Coelurosauria</taxon>
        <taxon>Aves</taxon>
        <taxon>Neognathae</taxon>
        <taxon>Neoaves</taxon>
        <taxon>Strisores</taxon>
        <taxon>Apodiformes</taxon>
        <taxon>Trochilidae</taxon>
        <taxon>Calypte</taxon>
    </lineage>
</organism>
<feature type="non-terminal residue" evidence="1">
    <location>
        <position position="1"/>
    </location>
</feature>